<dbReference type="FunFam" id="3.40.50.720:FF:000003">
    <property type="entry name" value="S-(hydroxymethyl)glutathione dehydrogenase"/>
    <property type="match status" value="1"/>
</dbReference>
<name>A0A1N7Q5L7_9RHOB</name>
<dbReference type="PROSITE" id="PS00059">
    <property type="entry name" value="ADH_ZINC"/>
    <property type="match status" value="1"/>
</dbReference>
<accession>A0A1N7Q5L7</accession>
<evidence type="ECO:0000256" key="2">
    <source>
        <dbReference type="ARBA" id="ARBA00022723"/>
    </source>
</evidence>
<dbReference type="InterPro" id="IPR013154">
    <property type="entry name" value="ADH-like_N"/>
</dbReference>
<dbReference type="GO" id="GO:0005829">
    <property type="term" value="C:cytosol"/>
    <property type="evidence" value="ECO:0007669"/>
    <property type="project" value="TreeGrafter"/>
</dbReference>
<dbReference type="SUPFAM" id="SSF50129">
    <property type="entry name" value="GroES-like"/>
    <property type="match status" value="2"/>
</dbReference>
<dbReference type="InterPro" id="IPR011032">
    <property type="entry name" value="GroES-like_sf"/>
</dbReference>
<dbReference type="GO" id="GO:0051903">
    <property type="term" value="F:S-(hydroxymethyl)glutathione dehydrogenase [NAD(P)+] activity"/>
    <property type="evidence" value="ECO:0007669"/>
    <property type="project" value="TreeGrafter"/>
</dbReference>
<gene>
    <name evidence="8" type="ORF">SAMN05421774_107119</name>
</gene>
<sequence length="365" mass="39204">MKAAVLRQYGEPLSLEDLDLLPPQDGEVLVRFAASGVCHSDMTRMEGKRPSALPIVLGHEAAGYVEQVGHGVTHLVPGDRVVMSFLYDCGQCFYCCSGRPNLCEVGRSILRGGTMPNGTTRLRRGEEEIHHMVVSSFAEMGVVPARCAVKIPEEVPMEAAALIGCGVLTGTGAVFNTSAVRPGDSVLVVGTGGIGLNVVQGARIAGASVIAVSDLNPDKLAIARDFGATHLIDARTEDPIAIARSLTQGRGVDHAFEAIGNKHTIRQCYEAIRPGGKAVVVGIAEVGACCEIEAISLPMNEKVLTGSFYGSYRPRLDVERLVDLYRSNRLRLDELISRRYRLDQINEAFHDLHSGVLARGVISYE</sequence>
<evidence type="ECO:0000256" key="4">
    <source>
        <dbReference type="ARBA" id="ARBA00023002"/>
    </source>
</evidence>
<feature type="domain" description="Enoyl reductase (ER)" evidence="7">
    <location>
        <begin position="10"/>
        <end position="357"/>
    </location>
</feature>
<evidence type="ECO:0000313" key="9">
    <source>
        <dbReference type="Proteomes" id="UP000186141"/>
    </source>
</evidence>
<dbReference type="CDD" id="cd08279">
    <property type="entry name" value="Zn_ADH_class_III"/>
    <property type="match status" value="1"/>
</dbReference>
<evidence type="ECO:0000259" key="7">
    <source>
        <dbReference type="SMART" id="SM00829"/>
    </source>
</evidence>
<organism evidence="8 9">
    <name type="scientific">Gemmobacter megaterium</name>
    <dbReference type="NCBI Taxonomy" id="1086013"/>
    <lineage>
        <taxon>Bacteria</taxon>
        <taxon>Pseudomonadati</taxon>
        <taxon>Pseudomonadota</taxon>
        <taxon>Alphaproteobacteria</taxon>
        <taxon>Rhodobacterales</taxon>
        <taxon>Paracoccaceae</taxon>
        <taxon>Gemmobacter</taxon>
    </lineage>
</organism>
<keyword evidence="2 6" id="KW-0479">Metal-binding</keyword>
<dbReference type="EMBL" id="FTOT01000007">
    <property type="protein sequence ID" value="SIT18133.1"/>
    <property type="molecule type" value="Genomic_DNA"/>
</dbReference>
<dbReference type="STRING" id="1086013.SAMN05421774_107119"/>
<dbReference type="SUPFAM" id="SSF51735">
    <property type="entry name" value="NAD(P)-binding Rossmann-fold domains"/>
    <property type="match status" value="1"/>
</dbReference>
<proteinExistence type="inferred from homology"/>
<dbReference type="InterPro" id="IPR013149">
    <property type="entry name" value="ADH-like_C"/>
</dbReference>
<dbReference type="InterPro" id="IPR036291">
    <property type="entry name" value="NAD(P)-bd_dom_sf"/>
</dbReference>
<dbReference type="OrthoDB" id="9770544at2"/>
<dbReference type="InterPro" id="IPR002328">
    <property type="entry name" value="ADH_Zn_CS"/>
</dbReference>
<evidence type="ECO:0000256" key="3">
    <source>
        <dbReference type="ARBA" id="ARBA00022833"/>
    </source>
</evidence>
<keyword evidence="3 6" id="KW-0862">Zinc</keyword>
<reference evidence="8 9" key="1">
    <citation type="submission" date="2017-01" db="EMBL/GenBank/DDBJ databases">
        <authorList>
            <person name="Mah S.A."/>
            <person name="Swanson W.J."/>
            <person name="Moy G.W."/>
            <person name="Vacquier V.D."/>
        </authorList>
    </citation>
    <scope>NUCLEOTIDE SEQUENCE [LARGE SCALE GENOMIC DNA]</scope>
    <source>
        <strain evidence="8 9">DSM 26375</strain>
    </source>
</reference>
<evidence type="ECO:0000256" key="5">
    <source>
        <dbReference type="ARBA" id="ARBA00023027"/>
    </source>
</evidence>
<dbReference type="RefSeq" id="WP_076533204.1">
    <property type="nucleotide sequence ID" value="NZ_BMEH01000007.1"/>
</dbReference>
<keyword evidence="4" id="KW-0560">Oxidoreductase</keyword>
<protein>
    <submittedName>
        <fullName evidence="8">S-(Hydroxymethyl)glutathione dehydrogenase / alcohol dehydrogenase</fullName>
    </submittedName>
</protein>
<dbReference type="Proteomes" id="UP000186141">
    <property type="component" value="Unassembled WGS sequence"/>
</dbReference>
<keyword evidence="5" id="KW-0520">NAD</keyword>
<dbReference type="Pfam" id="PF08240">
    <property type="entry name" value="ADH_N"/>
    <property type="match status" value="1"/>
</dbReference>
<dbReference type="Pfam" id="PF00107">
    <property type="entry name" value="ADH_zinc_N"/>
    <property type="match status" value="1"/>
</dbReference>
<dbReference type="AlphaFoldDB" id="A0A1N7Q5L7"/>
<dbReference type="Gene3D" id="3.90.180.10">
    <property type="entry name" value="Medium-chain alcohol dehydrogenases, catalytic domain"/>
    <property type="match status" value="1"/>
</dbReference>
<dbReference type="GO" id="GO:0008270">
    <property type="term" value="F:zinc ion binding"/>
    <property type="evidence" value="ECO:0007669"/>
    <property type="project" value="InterPro"/>
</dbReference>
<dbReference type="Gene3D" id="3.40.50.720">
    <property type="entry name" value="NAD(P)-binding Rossmann-like Domain"/>
    <property type="match status" value="1"/>
</dbReference>
<evidence type="ECO:0000313" key="8">
    <source>
        <dbReference type="EMBL" id="SIT18133.1"/>
    </source>
</evidence>
<dbReference type="GO" id="GO:0046294">
    <property type="term" value="P:formaldehyde catabolic process"/>
    <property type="evidence" value="ECO:0007669"/>
    <property type="project" value="TreeGrafter"/>
</dbReference>
<dbReference type="PANTHER" id="PTHR43880">
    <property type="entry name" value="ALCOHOL DEHYDROGENASE"/>
    <property type="match status" value="1"/>
</dbReference>
<comment type="cofactor">
    <cofactor evidence="1 6">
        <name>Zn(2+)</name>
        <dbReference type="ChEBI" id="CHEBI:29105"/>
    </cofactor>
</comment>
<evidence type="ECO:0000256" key="1">
    <source>
        <dbReference type="ARBA" id="ARBA00001947"/>
    </source>
</evidence>
<comment type="similarity">
    <text evidence="6">Belongs to the zinc-containing alcohol dehydrogenase family.</text>
</comment>
<evidence type="ECO:0000256" key="6">
    <source>
        <dbReference type="RuleBase" id="RU361277"/>
    </source>
</evidence>
<dbReference type="PANTHER" id="PTHR43880:SF12">
    <property type="entry name" value="ALCOHOL DEHYDROGENASE CLASS-3"/>
    <property type="match status" value="1"/>
</dbReference>
<keyword evidence="9" id="KW-1185">Reference proteome</keyword>
<dbReference type="SMART" id="SM00829">
    <property type="entry name" value="PKS_ER"/>
    <property type="match status" value="1"/>
</dbReference>
<dbReference type="InterPro" id="IPR020843">
    <property type="entry name" value="ER"/>
</dbReference>